<evidence type="ECO:0000259" key="2">
    <source>
        <dbReference type="PROSITE" id="PS50893"/>
    </source>
</evidence>
<dbReference type="AlphaFoldDB" id="A0A916JWX4"/>
<dbReference type="PANTHER" id="PTHR43423:SF1">
    <property type="entry name" value="ABC TRANSPORTER I FAMILY MEMBER 17"/>
    <property type="match status" value="1"/>
</dbReference>
<gene>
    <name evidence="3" type="primary">metN_1</name>
    <name evidence="3" type="ORF">PAESOLCIP111_00905</name>
</gene>
<keyword evidence="3" id="KW-0547">Nucleotide-binding</keyword>
<dbReference type="Proteomes" id="UP000693672">
    <property type="component" value="Unassembled WGS sequence"/>
</dbReference>
<sequence>MTAMLTLQKLLKRRYDAPDRPLFHISEAVLEPGERVALIGASGQGKSTLLRIMARLEAQDEGDVLYGGTFYREWRPNDWRKQIGYVAQQAVMLSGSVEDNLQTASRLHGTSFDREMAVRCMEALGLASSYWGKPAAELSGGEKQRVALIRSLLMCPAVLLLDEVTASLDPGSKKAVEQLLNEWSRREGTTNMWITHDLEQVKQVSDRVWFMSDGQLMEQEETQAFFACPRTEQARQFISWPGDSRPAGGEEAVPHV</sequence>
<dbReference type="RefSeq" id="WP_218090742.1">
    <property type="nucleotide sequence ID" value="NZ_CAJVAS010000003.1"/>
</dbReference>
<dbReference type="InterPro" id="IPR003593">
    <property type="entry name" value="AAA+_ATPase"/>
</dbReference>
<evidence type="ECO:0000256" key="1">
    <source>
        <dbReference type="ARBA" id="ARBA00022448"/>
    </source>
</evidence>
<dbReference type="InterPro" id="IPR017871">
    <property type="entry name" value="ABC_transporter-like_CS"/>
</dbReference>
<dbReference type="InterPro" id="IPR003439">
    <property type="entry name" value="ABC_transporter-like_ATP-bd"/>
</dbReference>
<dbReference type="GO" id="GO:0005524">
    <property type="term" value="F:ATP binding"/>
    <property type="evidence" value="ECO:0007669"/>
    <property type="project" value="UniProtKB-KW"/>
</dbReference>
<keyword evidence="3" id="KW-0378">Hydrolase</keyword>
<dbReference type="SMART" id="SM00382">
    <property type="entry name" value="AAA"/>
    <property type="match status" value="1"/>
</dbReference>
<keyword evidence="1" id="KW-0813">Transport</keyword>
<proteinExistence type="predicted"/>
<dbReference type="EC" id="3.6.3.-" evidence="3"/>
<protein>
    <submittedName>
        <fullName evidence="3">Methionine import ATP-binding protein MetN</fullName>
        <ecNumber evidence="3">3.6.3.-</ecNumber>
    </submittedName>
</protein>
<dbReference type="PANTHER" id="PTHR43423">
    <property type="entry name" value="ABC TRANSPORTER I FAMILY MEMBER 17"/>
    <property type="match status" value="1"/>
</dbReference>
<accession>A0A916JWX4</accession>
<evidence type="ECO:0000313" key="3">
    <source>
        <dbReference type="EMBL" id="CAG7606913.1"/>
    </source>
</evidence>
<reference evidence="3" key="1">
    <citation type="submission" date="2021-06" db="EMBL/GenBank/DDBJ databases">
        <authorList>
            <person name="Criscuolo A."/>
        </authorList>
    </citation>
    <scope>NUCLEOTIDE SEQUENCE</scope>
    <source>
        <strain evidence="3">CIP111600</strain>
    </source>
</reference>
<name>A0A916JWX4_9BACL</name>
<organism evidence="3 4">
    <name type="scientific">Paenibacillus solanacearum</name>
    <dbReference type="NCBI Taxonomy" id="2048548"/>
    <lineage>
        <taxon>Bacteria</taxon>
        <taxon>Bacillati</taxon>
        <taxon>Bacillota</taxon>
        <taxon>Bacilli</taxon>
        <taxon>Bacillales</taxon>
        <taxon>Paenibacillaceae</taxon>
        <taxon>Paenibacillus</taxon>
    </lineage>
</organism>
<dbReference type="GO" id="GO:0016887">
    <property type="term" value="F:ATP hydrolysis activity"/>
    <property type="evidence" value="ECO:0007669"/>
    <property type="project" value="InterPro"/>
</dbReference>
<comment type="caution">
    <text evidence="3">The sequence shown here is derived from an EMBL/GenBank/DDBJ whole genome shotgun (WGS) entry which is preliminary data.</text>
</comment>
<keyword evidence="4" id="KW-1185">Reference proteome</keyword>
<dbReference type="EMBL" id="CAJVAS010000003">
    <property type="protein sequence ID" value="CAG7606913.1"/>
    <property type="molecule type" value="Genomic_DNA"/>
</dbReference>
<keyword evidence="3" id="KW-0067">ATP-binding</keyword>
<dbReference type="Pfam" id="PF00005">
    <property type="entry name" value="ABC_tran"/>
    <property type="match status" value="1"/>
</dbReference>
<evidence type="ECO:0000313" key="4">
    <source>
        <dbReference type="Proteomes" id="UP000693672"/>
    </source>
</evidence>
<dbReference type="PROSITE" id="PS50893">
    <property type="entry name" value="ABC_TRANSPORTER_2"/>
    <property type="match status" value="1"/>
</dbReference>
<dbReference type="PROSITE" id="PS00211">
    <property type="entry name" value="ABC_TRANSPORTER_1"/>
    <property type="match status" value="1"/>
</dbReference>
<feature type="domain" description="ABC transporter" evidence="2">
    <location>
        <begin position="5"/>
        <end position="238"/>
    </location>
</feature>